<evidence type="ECO:0000256" key="3">
    <source>
        <dbReference type="PROSITE-ProRule" id="PRU00023"/>
    </source>
</evidence>
<dbReference type="PROSITE" id="PS50088">
    <property type="entry name" value="ANK_REPEAT"/>
    <property type="match status" value="4"/>
</dbReference>
<evidence type="ECO:0000313" key="4">
    <source>
        <dbReference type="EMBL" id="CAB0038486.1"/>
    </source>
</evidence>
<keyword evidence="1" id="KW-0677">Repeat</keyword>
<dbReference type="SMART" id="SM00248">
    <property type="entry name" value="ANK"/>
    <property type="match status" value="11"/>
</dbReference>
<dbReference type="Pfam" id="PF12796">
    <property type="entry name" value="Ank_2"/>
    <property type="match status" value="3"/>
</dbReference>
<keyword evidence="2 3" id="KW-0040">ANK repeat</keyword>
<protein>
    <submittedName>
        <fullName evidence="4">Uncharacterized protein</fullName>
    </submittedName>
</protein>
<dbReference type="Proteomes" id="UP000479190">
    <property type="component" value="Unassembled WGS sequence"/>
</dbReference>
<dbReference type="SUPFAM" id="SSF48403">
    <property type="entry name" value="Ankyrin repeat"/>
    <property type="match status" value="2"/>
</dbReference>
<keyword evidence="5" id="KW-1185">Reference proteome</keyword>
<evidence type="ECO:0000313" key="5">
    <source>
        <dbReference type="Proteomes" id="UP000479190"/>
    </source>
</evidence>
<dbReference type="PANTHER" id="PTHR24173">
    <property type="entry name" value="ANKYRIN REPEAT CONTAINING"/>
    <property type="match status" value="1"/>
</dbReference>
<feature type="repeat" description="ANK" evidence="3">
    <location>
        <begin position="522"/>
        <end position="554"/>
    </location>
</feature>
<dbReference type="PANTHER" id="PTHR24173:SF74">
    <property type="entry name" value="ANKYRIN REPEAT DOMAIN-CONTAINING PROTEIN 16"/>
    <property type="match status" value="1"/>
</dbReference>
<sequence>MAVTNIVEKFLKFGQNPNCATKNGISPLNLALTNSRMKVIELLLRNGADPNSADDKGRTPVHVLIQSTHINLLIEYLRVADEIGRKVHVDDQDKSGETPLLLALRVLPDHLIRNVLRLLIKRGANPIRLPLNELAEKYSLLTMKTFFALSDEMNKLCITRQYALRLGRVNSSKEIPCIRDCVCAPCVRVYYKSVETMAVDSPSCLAKLKVLADRIDWLIGDQRDELLREVRVLIEQWQGPLPNLRDYFWPEVIDWLLVQDVPNSSCVRNDDDDDDEQDAGLVVIRFVARSGYRDEPEIYNVGKPLLRRVTPLHHAVKQYRHDGPGLKRVLEPLFKIYGAKNNYVDAEDEYSHFHIACEHGCDEIVEKFLAAGQHPTKCFTRRAGDSPLHLALRRRNKEVARLLLARGADPNVANKRGRTPLHRVCNDLELAEMLFEHARRRVEIDARDDLGNTALRLALVRDNREVAELLLRRGADPTLANNRNGRSPLHLIFKQKSYAELARLLLEVGGGKKVKLDVQDKQGNSPLHLAAAKRRTRQIELLLRHGADPNLANRRGLTCLDVCLRHDSSHDRCAIKTFLGICDEVGRRVRIDRASLGWAVTNFLPDVLDLLLDHGGADLLSRDFVFPRAEEFYDDIDSKLTAASGLLTCVEGLERRGYRMQRGAALEIVTLFDEWGFFGRDVDLAELLRTDKKFARAARLTHMKQGGVALYDVVQMPVKEATGLLTARDYHELGRAKKFWRLPHWYGRVCDKYLCRLMSRRFLRRWALDSLRELTRDRLSIASAERVLDNLENGDLRNICLATKVHERNDHGPGERFIMIFFTVVILRYFAKNMFGHRFGAVRIPNFLRRRRRPASRTLLSM</sequence>
<feature type="repeat" description="ANK" evidence="3">
    <location>
        <begin position="450"/>
        <end position="482"/>
    </location>
</feature>
<feature type="repeat" description="ANK" evidence="3">
    <location>
        <begin position="23"/>
        <end position="55"/>
    </location>
</feature>
<dbReference type="OrthoDB" id="6362414at2759"/>
<proteinExistence type="predicted"/>
<accession>A0A6H5IRM6</accession>
<gene>
    <name evidence="4" type="ORF">TBRA_LOCUS10267</name>
</gene>
<dbReference type="PROSITE" id="PS50297">
    <property type="entry name" value="ANK_REP_REGION"/>
    <property type="match status" value="4"/>
</dbReference>
<name>A0A6H5IRM6_9HYME</name>
<organism evidence="4 5">
    <name type="scientific">Trichogramma brassicae</name>
    <dbReference type="NCBI Taxonomy" id="86971"/>
    <lineage>
        <taxon>Eukaryota</taxon>
        <taxon>Metazoa</taxon>
        <taxon>Ecdysozoa</taxon>
        <taxon>Arthropoda</taxon>
        <taxon>Hexapoda</taxon>
        <taxon>Insecta</taxon>
        <taxon>Pterygota</taxon>
        <taxon>Neoptera</taxon>
        <taxon>Endopterygota</taxon>
        <taxon>Hymenoptera</taxon>
        <taxon>Apocrita</taxon>
        <taxon>Proctotrupomorpha</taxon>
        <taxon>Chalcidoidea</taxon>
        <taxon>Trichogrammatidae</taxon>
        <taxon>Trichogramma</taxon>
    </lineage>
</organism>
<dbReference type="Gene3D" id="1.25.40.20">
    <property type="entry name" value="Ankyrin repeat-containing domain"/>
    <property type="match status" value="2"/>
</dbReference>
<dbReference type="EMBL" id="CADCXV010000908">
    <property type="protein sequence ID" value="CAB0038486.1"/>
    <property type="molecule type" value="Genomic_DNA"/>
</dbReference>
<evidence type="ECO:0000256" key="2">
    <source>
        <dbReference type="ARBA" id="ARBA00023043"/>
    </source>
</evidence>
<feature type="repeat" description="ANK" evidence="3">
    <location>
        <begin position="383"/>
        <end position="415"/>
    </location>
</feature>
<reference evidence="4 5" key="1">
    <citation type="submission" date="2020-02" db="EMBL/GenBank/DDBJ databases">
        <authorList>
            <person name="Ferguson B K."/>
        </authorList>
    </citation>
    <scope>NUCLEOTIDE SEQUENCE [LARGE SCALE GENOMIC DNA]</scope>
</reference>
<dbReference type="InterPro" id="IPR036770">
    <property type="entry name" value="Ankyrin_rpt-contain_sf"/>
</dbReference>
<dbReference type="InterPro" id="IPR002110">
    <property type="entry name" value="Ankyrin_rpt"/>
</dbReference>
<evidence type="ECO:0000256" key="1">
    <source>
        <dbReference type="ARBA" id="ARBA00022737"/>
    </source>
</evidence>
<dbReference type="AlphaFoldDB" id="A0A6H5IRM6"/>